<evidence type="ECO:0000256" key="10">
    <source>
        <dbReference type="SAM" id="Phobius"/>
    </source>
</evidence>
<evidence type="ECO:0000256" key="8">
    <source>
        <dbReference type="ARBA" id="ARBA00023136"/>
    </source>
</evidence>
<dbReference type="PANTHER" id="PTHR11972:SF64">
    <property type="entry name" value="RESPIRATORY BURST OXIDASE HOMOLOG PROTEIN B"/>
    <property type="match status" value="1"/>
</dbReference>
<comment type="subcellular location">
    <subcellularLocation>
        <location evidence="1">Membrane</location>
        <topology evidence="1">Multi-pass membrane protein</topology>
    </subcellularLocation>
</comment>
<keyword evidence="3 10" id="KW-0812">Transmembrane</keyword>
<reference evidence="15" key="2">
    <citation type="submission" date="2018-08" db="UniProtKB">
        <authorList>
            <consortium name="EnsemblPlants"/>
        </authorList>
    </citation>
    <scope>IDENTIFICATION</scope>
    <source>
        <strain evidence="15">Yugu1</strain>
    </source>
</reference>
<dbReference type="EMBL" id="AGNK02003588">
    <property type="status" value="NOT_ANNOTATED_CDS"/>
    <property type="molecule type" value="Genomic_DNA"/>
</dbReference>
<dbReference type="InterPro" id="IPR050369">
    <property type="entry name" value="RBOH/FRE"/>
</dbReference>
<dbReference type="eggNOG" id="KOG0039">
    <property type="taxonomic scope" value="Eukaryota"/>
</dbReference>
<dbReference type="SFLD" id="SFLDG01169">
    <property type="entry name" value="NADPH_oxidase_subgroup_(NOX)"/>
    <property type="match status" value="1"/>
</dbReference>
<keyword evidence="5" id="KW-0521">NADP</keyword>
<name>K3YLF5_SETIT</name>
<evidence type="ECO:0000313" key="16">
    <source>
        <dbReference type="Proteomes" id="UP000004995"/>
    </source>
</evidence>
<dbReference type="InterPro" id="IPR013121">
    <property type="entry name" value="Fe_red_NAD-bd_6"/>
</dbReference>
<evidence type="ECO:0000256" key="3">
    <source>
        <dbReference type="ARBA" id="ARBA00022692"/>
    </source>
</evidence>
<evidence type="ECO:0000256" key="7">
    <source>
        <dbReference type="ARBA" id="ARBA00023002"/>
    </source>
</evidence>
<dbReference type="Gene3D" id="1.10.238.10">
    <property type="entry name" value="EF-hand"/>
    <property type="match status" value="1"/>
</dbReference>
<dbReference type="InterPro" id="IPR013130">
    <property type="entry name" value="Fe3_Rdtase_TM_dom"/>
</dbReference>
<sequence length="772" mass="87724">MAGTEAATDLGMSSRRSQEHDDEIVEVALDVQRDLLATEDVRAVDERSGNLMSKLTQVTNGLKEAHELEEEGATGTIGKEHLEEVGQKPVAVALKGLQLVTATVGHADWSAVEQRFNQIQVDGMLPSSKFGECIWMEEGSESDEFSVQVFDSLSRKRGMVPQALTKDELKDFWEQLSDQCTIFTITEGDPYLKNNQANPLVFKDADGRITLGEVKEIIAFGASANKPPILEELADEYTTLIMEELDPDNLRYIKLEDLKALLLQSSSRAAARSTTHSLELSKAPSMKPASNKDTSNWQKFTYFLEENWQRIWFIQYRNRAVFHIMGYCVSTAKGGAEILKFNMALVLLPVCRNTITLIRSKTKIGAAVPFNDNINFHNIIAVGVAVGVGLHAGPHLTSFLWRQKTVKFWWFVKGTEGWTGVVMVLLMTIAFVLAHPWFRRNKLDDSNPLKKMTGFDTFWFTHHLFVIVYALLIVHGVSLFLSRKWYKKTTWMYLAVPGLLYVSERILRLYRSHNAVRIKKVPNILSLRLGNVFINCPAVARFEWHPFSFTSALGDRSVSVHIRTKADWTKRLKDDFVKNCRPPIDGKSGLLRADFSKGKSNASCPKLFMDGPYDAPAQDYQEYDVVLLIGLGIGATPLISIIKDVLNQIKRGRSVAKAKKRPFMTKKAYLYWATRETGSFQWFRRVMDKVAKKGKMDTVYEGDVTFSRASIKMHFGRPEWPDVFKHVAENHENQRIGVFYCGEPRPMTEIRNLSTDFNQKTNTKFEFHKENF</sequence>
<dbReference type="InterPro" id="IPR039261">
    <property type="entry name" value="FNR_nucleotide-bd"/>
</dbReference>
<feature type="domain" description="NADPH oxidase Respiratory burst" evidence="14">
    <location>
        <begin position="91"/>
        <end position="179"/>
    </location>
</feature>
<feature type="domain" description="FAD-binding 8" evidence="12">
    <location>
        <begin position="516"/>
        <end position="616"/>
    </location>
</feature>
<keyword evidence="4" id="KW-0274">FAD</keyword>
<dbReference type="Gramene" id="KQL00936">
    <property type="protein sequence ID" value="KQL00936"/>
    <property type="gene ID" value="SETIT_015079mg"/>
</dbReference>
<evidence type="ECO:0008006" key="17">
    <source>
        <dbReference type="Google" id="ProtNLM"/>
    </source>
</evidence>
<dbReference type="SUPFAM" id="SSF47473">
    <property type="entry name" value="EF-hand"/>
    <property type="match status" value="1"/>
</dbReference>
<dbReference type="AlphaFoldDB" id="K3YLF5"/>
<evidence type="ECO:0000313" key="15">
    <source>
        <dbReference type="EnsemblPlants" id="KQL00936"/>
    </source>
</evidence>
<proteinExistence type="predicted"/>
<feature type="domain" description="Ferric reductase NAD binding" evidence="13">
    <location>
        <begin position="623"/>
        <end position="695"/>
    </location>
</feature>
<feature type="transmembrane region" description="Helical" evidence="10">
    <location>
        <begin position="376"/>
        <end position="396"/>
    </location>
</feature>
<feature type="transmembrane region" description="Helical" evidence="10">
    <location>
        <begin position="458"/>
        <end position="481"/>
    </location>
</feature>
<dbReference type="InterPro" id="IPR011992">
    <property type="entry name" value="EF-hand-dom_pair"/>
</dbReference>
<evidence type="ECO:0000259" key="14">
    <source>
        <dbReference type="Pfam" id="PF08414"/>
    </source>
</evidence>
<keyword evidence="16" id="KW-1185">Reference proteome</keyword>
<dbReference type="Pfam" id="PF08022">
    <property type="entry name" value="FAD_binding_8"/>
    <property type="match status" value="1"/>
</dbReference>
<evidence type="ECO:0000256" key="1">
    <source>
        <dbReference type="ARBA" id="ARBA00004141"/>
    </source>
</evidence>
<accession>K3YLF5</accession>
<dbReference type="CDD" id="cd06186">
    <property type="entry name" value="NOX_Duox_like_FAD_NADP"/>
    <property type="match status" value="1"/>
</dbReference>
<evidence type="ECO:0000256" key="6">
    <source>
        <dbReference type="ARBA" id="ARBA00022989"/>
    </source>
</evidence>
<dbReference type="Gene3D" id="3.40.50.80">
    <property type="entry name" value="Nucleotide-binding domain of ferredoxin-NADP reductase (FNR) module"/>
    <property type="match status" value="2"/>
</dbReference>
<dbReference type="GO" id="GO:0004601">
    <property type="term" value="F:peroxidase activity"/>
    <property type="evidence" value="ECO:0007669"/>
    <property type="project" value="InterPro"/>
</dbReference>
<evidence type="ECO:0000259" key="11">
    <source>
        <dbReference type="Pfam" id="PF01794"/>
    </source>
</evidence>
<organism evidence="15 16">
    <name type="scientific">Setaria italica</name>
    <name type="common">Foxtail millet</name>
    <name type="synonym">Panicum italicum</name>
    <dbReference type="NCBI Taxonomy" id="4555"/>
    <lineage>
        <taxon>Eukaryota</taxon>
        <taxon>Viridiplantae</taxon>
        <taxon>Streptophyta</taxon>
        <taxon>Embryophyta</taxon>
        <taxon>Tracheophyta</taxon>
        <taxon>Spermatophyta</taxon>
        <taxon>Magnoliopsida</taxon>
        <taxon>Liliopsida</taxon>
        <taxon>Poales</taxon>
        <taxon>Poaceae</taxon>
        <taxon>PACMAD clade</taxon>
        <taxon>Panicoideae</taxon>
        <taxon>Panicodae</taxon>
        <taxon>Paniceae</taxon>
        <taxon>Cenchrinae</taxon>
        <taxon>Setaria</taxon>
    </lineage>
</organism>
<dbReference type="Proteomes" id="UP000004995">
    <property type="component" value="Unassembled WGS sequence"/>
</dbReference>
<feature type="transmembrane region" description="Helical" evidence="10">
    <location>
        <begin position="417"/>
        <end position="438"/>
    </location>
</feature>
<evidence type="ECO:0000256" key="4">
    <source>
        <dbReference type="ARBA" id="ARBA00022827"/>
    </source>
</evidence>
<feature type="region of interest" description="Disordered" evidence="9">
    <location>
        <begin position="1"/>
        <end position="21"/>
    </location>
</feature>
<dbReference type="InterPro" id="IPR013623">
    <property type="entry name" value="NADPH_Ox"/>
</dbReference>
<dbReference type="GO" id="GO:0005886">
    <property type="term" value="C:plasma membrane"/>
    <property type="evidence" value="ECO:0000318"/>
    <property type="project" value="GO_Central"/>
</dbReference>
<keyword evidence="8 10" id="KW-0472">Membrane</keyword>
<evidence type="ECO:0000256" key="5">
    <source>
        <dbReference type="ARBA" id="ARBA00022857"/>
    </source>
</evidence>
<protein>
    <recommendedName>
        <fullName evidence="17">FAD-binding FR-type domain-containing protein</fullName>
    </recommendedName>
</protein>
<reference evidence="16" key="1">
    <citation type="journal article" date="2012" name="Nat. Biotechnol.">
        <title>Reference genome sequence of the model plant Setaria.</title>
        <authorList>
            <person name="Bennetzen J.L."/>
            <person name="Schmutz J."/>
            <person name="Wang H."/>
            <person name="Percifield R."/>
            <person name="Hawkins J."/>
            <person name="Pontaroli A.C."/>
            <person name="Estep M."/>
            <person name="Feng L."/>
            <person name="Vaughn J.N."/>
            <person name="Grimwood J."/>
            <person name="Jenkins J."/>
            <person name="Barry K."/>
            <person name="Lindquist E."/>
            <person name="Hellsten U."/>
            <person name="Deshpande S."/>
            <person name="Wang X."/>
            <person name="Wu X."/>
            <person name="Mitros T."/>
            <person name="Triplett J."/>
            <person name="Yang X."/>
            <person name="Ye C.Y."/>
            <person name="Mauro-Herrera M."/>
            <person name="Wang L."/>
            <person name="Li P."/>
            <person name="Sharma M."/>
            <person name="Sharma R."/>
            <person name="Ronald P.C."/>
            <person name="Panaud O."/>
            <person name="Kellogg E.A."/>
            <person name="Brutnell T.P."/>
            <person name="Doust A.N."/>
            <person name="Tuskan G.A."/>
            <person name="Rokhsar D."/>
            <person name="Devos K.M."/>
        </authorList>
    </citation>
    <scope>NUCLEOTIDE SEQUENCE [LARGE SCALE GENOMIC DNA]</scope>
    <source>
        <strain evidence="16">cv. Yugu1</strain>
    </source>
</reference>
<keyword evidence="6 10" id="KW-1133">Transmembrane helix</keyword>
<dbReference type="InterPro" id="IPR013112">
    <property type="entry name" value="FAD-bd_8"/>
</dbReference>
<evidence type="ECO:0000256" key="9">
    <source>
        <dbReference type="SAM" id="MobiDB-lite"/>
    </source>
</evidence>
<dbReference type="PANTHER" id="PTHR11972">
    <property type="entry name" value="NADPH OXIDASE"/>
    <property type="match status" value="1"/>
</dbReference>
<dbReference type="Pfam" id="PF01794">
    <property type="entry name" value="Ferric_reduct"/>
    <property type="match status" value="1"/>
</dbReference>
<dbReference type="Pfam" id="PF08030">
    <property type="entry name" value="NAD_binding_6"/>
    <property type="match status" value="2"/>
</dbReference>
<dbReference type="SUPFAM" id="SSF52343">
    <property type="entry name" value="Ferredoxin reductase-like, C-terminal NADP-linked domain"/>
    <property type="match status" value="1"/>
</dbReference>
<keyword evidence="7" id="KW-0560">Oxidoreductase</keyword>
<dbReference type="EnsemblPlants" id="KQL00936">
    <property type="protein sequence ID" value="KQL00936"/>
    <property type="gene ID" value="SETIT_015079mg"/>
</dbReference>
<dbReference type="GO" id="GO:0016174">
    <property type="term" value="F:NAD(P)H oxidase H2O2-forming activity"/>
    <property type="evidence" value="ECO:0000318"/>
    <property type="project" value="GO_Central"/>
</dbReference>
<evidence type="ECO:0000259" key="12">
    <source>
        <dbReference type="Pfam" id="PF08022"/>
    </source>
</evidence>
<dbReference type="Pfam" id="PF08414">
    <property type="entry name" value="NADPH_Ox"/>
    <property type="match status" value="1"/>
</dbReference>
<evidence type="ECO:0000256" key="2">
    <source>
        <dbReference type="ARBA" id="ARBA00022630"/>
    </source>
</evidence>
<feature type="domain" description="Ferric oxidoreductase" evidence="11">
    <location>
        <begin position="342"/>
        <end position="472"/>
    </location>
</feature>
<dbReference type="InParanoid" id="K3YLF5"/>
<evidence type="ECO:0000259" key="13">
    <source>
        <dbReference type="Pfam" id="PF08030"/>
    </source>
</evidence>
<feature type="domain" description="Ferric reductase NAD binding" evidence="13">
    <location>
        <begin position="708"/>
        <end position="754"/>
    </location>
</feature>
<keyword evidence="2" id="KW-0285">Flavoprotein</keyword>
<dbReference type="HOGENOM" id="CLU_005646_6_0_1"/>